<organism evidence="2 3">
    <name type="scientific">Funneliformis mosseae</name>
    <name type="common">Endomycorrhizal fungus</name>
    <name type="synonym">Glomus mosseae</name>
    <dbReference type="NCBI Taxonomy" id="27381"/>
    <lineage>
        <taxon>Eukaryota</taxon>
        <taxon>Fungi</taxon>
        <taxon>Fungi incertae sedis</taxon>
        <taxon>Mucoromycota</taxon>
        <taxon>Glomeromycotina</taxon>
        <taxon>Glomeromycetes</taxon>
        <taxon>Glomerales</taxon>
        <taxon>Glomeraceae</taxon>
        <taxon>Funneliformis</taxon>
    </lineage>
</organism>
<evidence type="ECO:0000313" key="3">
    <source>
        <dbReference type="Proteomes" id="UP000789375"/>
    </source>
</evidence>
<accession>A0A9N9DX18</accession>
<keyword evidence="3" id="KW-1185">Reference proteome</keyword>
<protein>
    <submittedName>
        <fullName evidence="2">10140_t:CDS:1</fullName>
    </submittedName>
</protein>
<gene>
    <name evidence="2" type="ORF">FMOSSE_LOCUS11487</name>
</gene>
<evidence type="ECO:0000256" key="1">
    <source>
        <dbReference type="SAM" id="MobiDB-lite"/>
    </source>
</evidence>
<dbReference type="Proteomes" id="UP000789375">
    <property type="component" value="Unassembled WGS sequence"/>
</dbReference>
<dbReference type="AlphaFoldDB" id="A0A9N9DX18"/>
<sequence length="350" mass="40151">MRVKVKCLSFTSFVEASFASFVEVSPSLPSWKSLLRFLRGSLSSASFVEVSPSLPSWKPPSLPSWKSLLRFLRGSLLRFLRGSLSVASFVEVSPSLPSWKSPLLPSLKSLLRFLRGKSPSLPSWKSPSLPSWKSFISLKMLDEGLSFYNRNDYDFLLIRHNCCAKAEYSVYVEGAIQEKEGTWGRIFDGLQGTIKFKESLQYDLINKVQYIDFNVPGEEPNPTEEKNVPNEMPNPTNEQVEQEVPDNEIELNVPSEEHNPTEDQVEPDVLTEDENHEQQKLEKILEKSEEDIRTKYLLNRIKNLKDSFENEKVHSLQLENKFNALKRKTEQLELELLIIRNGDPRKNNGT</sequence>
<evidence type="ECO:0000313" key="2">
    <source>
        <dbReference type="EMBL" id="CAG8651188.1"/>
    </source>
</evidence>
<reference evidence="2" key="1">
    <citation type="submission" date="2021-06" db="EMBL/GenBank/DDBJ databases">
        <authorList>
            <person name="Kallberg Y."/>
            <person name="Tangrot J."/>
            <person name="Rosling A."/>
        </authorList>
    </citation>
    <scope>NUCLEOTIDE SEQUENCE</scope>
    <source>
        <strain evidence="2">87-6 pot B 2015</strain>
    </source>
</reference>
<comment type="caution">
    <text evidence="2">The sequence shown here is derived from an EMBL/GenBank/DDBJ whole genome shotgun (WGS) entry which is preliminary data.</text>
</comment>
<name>A0A9N9DX18_FUNMO</name>
<proteinExistence type="predicted"/>
<feature type="region of interest" description="Disordered" evidence="1">
    <location>
        <begin position="215"/>
        <end position="245"/>
    </location>
</feature>
<dbReference type="EMBL" id="CAJVPP010004514">
    <property type="protein sequence ID" value="CAG8651188.1"/>
    <property type="molecule type" value="Genomic_DNA"/>
</dbReference>